<keyword evidence="10" id="KW-1185">Reference proteome</keyword>
<dbReference type="SUPFAM" id="SSF51246">
    <property type="entry name" value="Rudiment single hybrid motif"/>
    <property type="match status" value="1"/>
</dbReference>
<evidence type="ECO:0000256" key="1">
    <source>
        <dbReference type="ARBA" id="ARBA00022741"/>
    </source>
</evidence>
<keyword evidence="3" id="KW-0210">Decarboxylase</keyword>
<evidence type="ECO:0000313" key="9">
    <source>
        <dbReference type="EMBL" id="SHH05416.1"/>
    </source>
</evidence>
<organism evidence="9 10">
    <name type="scientific">Flagellimonas flava</name>
    <dbReference type="NCBI Taxonomy" id="570519"/>
    <lineage>
        <taxon>Bacteria</taxon>
        <taxon>Pseudomonadati</taxon>
        <taxon>Bacteroidota</taxon>
        <taxon>Flavobacteriia</taxon>
        <taxon>Flavobacteriales</taxon>
        <taxon>Flavobacteriaceae</taxon>
        <taxon>Flagellimonas</taxon>
    </lineage>
</organism>
<dbReference type="Gene3D" id="3.40.50.20">
    <property type="match status" value="1"/>
</dbReference>
<dbReference type="AlphaFoldDB" id="A0A1M5PUY4"/>
<feature type="binding site" evidence="6">
    <location>
        <position position="107"/>
    </location>
    <ligand>
        <name>ATP</name>
        <dbReference type="ChEBI" id="CHEBI:30616"/>
    </ligand>
</feature>
<dbReference type="InterPro" id="IPR016185">
    <property type="entry name" value="PreATP-grasp_dom_sf"/>
</dbReference>
<dbReference type="InterPro" id="IPR013815">
    <property type="entry name" value="ATP_grasp_subdomain_1"/>
</dbReference>
<comment type="pathway">
    <text evidence="6 7">Purine metabolism; IMP biosynthesis via de novo pathway; 5-amino-1-(5-phospho-D-ribosyl)imidazole-4-carboxylate from 5-amino-1-(5-phospho-D-ribosyl)imidazole (N5-CAIR route): step 1/2.</text>
</comment>
<evidence type="ECO:0000256" key="6">
    <source>
        <dbReference type="HAMAP-Rule" id="MF_01928"/>
    </source>
</evidence>
<dbReference type="NCBIfam" id="TIGR01161">
    <property type="entry name" value="purK"/>
    <property type="match status" value="1"/>
</dbReference>
<dbReference type="GO" id="GO:0034028">
    <property type="term" value="F:5-(carboxyamino)imidazole ribonucleotide synthase activity"/>
    <property type="evidence" value="ECO:0007669"/>
    <property type="project" value="UniProtKB-UniRule"/>
</dbReference>
<dbReference type="EMBL" id="FQWL01000009">
    <property type="protein sequence ID" value="SHH05416.1"/>
    <property type="molecule type" value="Genomic_DNA"/>
</dbReference>
<dbReference type="OrthoDB" id="9804625at2"/>
<dbReference type="GO" id="GO:0005524">
    <property type="term" value="F:ATP binding"/>
    <property type="evidence" value="ECO:0007669"/>
    <property type="project" value="UniProtKB-UniRule"/>
</dbReference>
<dbReference type="Gene3D" id="3.30.1490.20">
    <property type="entry name" value="ATP-grasp fold, A domain"/>
    <property type="match status" value="1"/>
</dbReference>
<evidence type="ECO:0000256" key="4">
    <source>
        <dbReference type="ARBA" id="ARBA00022840"/>
    </source>
</evidence>
<dbReference type="GO" id="GO:0005829">
    <property type="term" value="C:cytosol"/>
    <property type="evidence" value="ECO:0007669"/>
    <property type="project" value="TreeGrafter"/>
</dbReference>
<keyword evidence="4 6" id="KW-0067">ATP-binding</keyword>
<comment type="function">
    <text evidence="7">Catalyzes the ATP-dependent conversion of 5-aminoimidazole ribonucleotide (AIR) and HCO(3)- to N5-carboxyaminoimidazole ribonucleotide (N5-CAIR).</text>
</comment>
<dbReference type="GO" id="GO:0046872">
    <property type="term" value="F:metal ion binding"/>
    <property type="evidence" value="ECO:0007669"/>
    <property type="project" value="InterPro"/>
</dbReference>
<feature type="domain" description="ATP-grasp" evidence="8">
    <location>
        <begin position="111"/>
        <end position="297"/>
    </location>
</feature>
<comment type="similarity">
    <text evidence="6 7">Belongs to the PurK/PurT family.</text>
</comment>
<dbReference type="InterPro" id="IPR003135">
    <property type="entry name" value="ATP-grasp_carboxylate-amine"/>
</dbReference>
<dbReference type="UniPathway" id="UPA00074">
    <property type="reaction ID" value="UER00942"/>
</dbReference>
<dbReference type="NCBIfam" id="NF004679">
    <property type="entry name" value="PRK06019.1-5"/>
    <property type="match status" value="1"/>
</dbReference>
<dbReference type="SUPFAM" id="SSF56059">
    <property type="entry name" value="Glutathione synthetase ATP-binding domain-like"/>
    <property type="match status" value="1"/>
</dbReference>
<dbReference type="GO" id="GO:0006189">
    <property type="term" value="P:'de novo' IMP biosynthetic process"/>
    <property type="evidence" value="ECO:0007669"/>
    <property type="project" value="UniProtKB-UniRule"/>
</dbReference>
<dbReference type="STRING" id="570519.SAMN04488116_3368"/>
<keyword evidence="5" id="KW-0456">Lyase</keyword>
<feature type="binding site" evidence="6">
    <location>
        <position position="188"/>
    </location>
    <ligand>
        <name>ATP</name>
        <dbReference type="ChEBI" id="CHEBI:30616"/>
    </ligand>
</feature>
<evidence type="ECO:0000256" key="3">
    <source>
        <dbReference type="ARBA" id="ARBA00022793"/>
    </source>
</evidence>
<feature type="binding site" evidence="6">
    <location>
        <position position="149"/>
    </location>
    <ligand>
        <name>ATP</name>
        <dbReference type="ChEBI" id="CHEBI:30616"/>
    </ligand>
</feature>
<dbReference type="InterPro" id="IPR054350">
    <property type="entry name" value="PurT/PurK_preATP-grasp"/>
</dbReference>
<dbReference type="RefSeq" id="WP_073181769.1">
    <property type="nucleotide sequence ID" value="NZ_FQWL01000009.1"/>
</dbReference>
<dbReference type="InterPro" id="IPR005875">
    <property type="entry name" value="PurK"/>
</dbReference>
<dbReference type="FunFam" id="3.30.470.20:FF:000037">
    <property type="entry name" value="Phosphoribosylaminoimidazole carboxylase, chloroplastic"/>
    <property type="match status" value="1"/>
</dbReference>
<comment type="subunit">
    <text evidence="6 7">Homodimer.</text>
</comment>
<name>A0A1M5PUY4_9FLAO</name>
<protein>
    <recommendedName>
        <fullName evidence="6 7">N5-carboxyaminoimidazole ribonucleotide synthase</fullName>
        <shortName evidence="6 7">N5-CAIR synthase</shortName>
        <ecNumber evidence="6 7">6.3.4.18</ecNumber>
    </recommendedName>
    <alternativeName>
        <fullName evidence="6 7">5-(carboxyamino)imidazole ribonucleotide synthetase</fullName>
    </alternativeName>
</protein>
<evidence type="ECO:0000259" key="8">
    <source>
        <dbReference type="PROSITE" id="PS50975"/>
    </source>
</evidence>
<dbReference type="InterPro" id="IPR040686">
    <property type="entry name" value="PurK_C"/>
</dbReference>
<evidence type="ECO:0000256" key="5">
    <source>
        <dbReference type="ARBA" id="ARBA00023239"/>
    </source>
</evidence>
<dbReference type="Pfam" id="PF17769">
    <property type="entry name" value="PurK_C"/>
    <property type="match status" value="1"/>
</dbReference>
<accession>A0A1M5PUY4</accession>
<dbReference type="Pfam" id="PF22660">
    <property type="entry name" value="RS_preATP-grasp-like"/>
    <property type="match status" value="1"/>
</dbReference>
<gene>
    <name evidence="6 7" type="primary">purK</name>
    <name evidence="9" type="ORF">SAMN04488116_3368</name>
</gene>
<dbReference type="PROSITE" id="PS50975">
    <property type="entry name" value="ATP_GRASP"/>
    <property type="match status" value="1"/>
</dbReference>
<sequence length="384" mass="42585">MHYFSSPFKLGILGGGQLGKMLLYETRKWDIQTKVMDASPEAPCKIACNEFVLGSLMDFDAVYTFGKDVDVLTIEIENVNVDALEKLEDEGVKVLPPTKTLRTIQNKATQKLFYTDNGIPTAPFSRFAYTSEIEDSIANGGLQLPFVWKSAQFGYDGQGVKVVRTKEDLNGLPNVECIAEEMVDFKHELAVIVARNTSGEVCTYPVVEMEFHPEANQVEYVICPARISEAVANKATEVALKVSDKMEQVGLLAVELFQTQDDGILVNEVAPRPHNSGHYSIEASYTNQFEQHIRAILGLPLGNTDSKVAGIMVNLVGAEGHTGDVVYENMETILKMDGVTPHIYGKKQTRPFRKMGHVTIVDKDIKRAREVAQHVKETIKVTSK</sequence>
<reference evidence="10" key="1">
    <citation type="submission" date="2016-11" db="EMBL/GenBank/DDBJ databases">
        <authorList>
            <person name="Varghese N."/>
            <person name="Submissions S."/>
        </authorList>
    </citation>
    <scope>NUCLEOTIDE SEQUENCE [LARGE SCALE GENOMIC DNA]</scope>
    <source>
        <strain evidence="10">DSM 22638</strain>
    </source>
</reference>
<dbReference type="Pfam" id="PF02222">
    <property type="entry name" value="ATP-grasp"/>
    <property type="match status" value="1"/>
</dbReference>
<dbReference type="Gene3D" id="3.30.470.20">
    <property type="entry name" value="ATP-grasp fold, B domain"/>
    <property type="match status" value="1"/>
</dbReference>
<evidence type="ECO:0000256" key="2">
    <source>
        <dbReference type="ARBA" id="ARBA00022755"/>
    </source>
</evidence>
<evidence type="ECO:0000313" key="10">
    <source>
        <dbReference type="Proteomes" id="UP000184532"/>
    </source>
</evidence>
<dbReference type="SUPFAM" id="SSF52440">
    <property type="entry name" value="PreATP-grasp domain"/>
    <property type="match status" value="1"/>
</dbReference>
<keyword evidence="1 6" id="KW-0547">Nucleotide-binding</keyword>
<evidence type="ECO:0000256" key="7">
    <source>
        <dbReference type="RuleBase" id="RU361200"/>
    </source>
</evidence>
<comment type="caution">
    <text evidence="6">Lacks conserved residue(s) required for the propagation of feature annotation.</text>
</comment>
<comment type="catalytic activity">
    <reaction evidence="6 7">
        <text>5-amino-1-(5-phospho-beta-D-ribosyl)imidazole + hydrogencarbonate + ATP = 5-carboxyamino-1-(5-phospho-D-ribosyl)imidazole + ADP + phosphate + 2 H(+)</text>
        <dbReference type="Rhea" id="RHEA:19317"/>
        <dbReference type="ChEBI" id="CHEBI:15378"/>
        <dbReference type="ChEBI" id="CHEBI:17544"/>
        <dbReference type="ChEBI" id="CHEBI:30616"/>
        <dbReference type="ChEBI" id="CHEBI:43474"/>
        <dbReference type="ChEBI" id="CHEBI:58730"/>
        <dbReference type="ChEBI" id="CHEBI:137981"/>
        <dbReference type="ChEBI" id="CHEBI:456216"/>
        <dbReference type="EC" id="6.3.4.18"/>
    </reaction>
</comment>
<dbReference type="HAMAP" id="MF_01928">
    <property type="entry name" value="PurK"/>
    <property type="match status" value="1"/>
</dbReference>
<dbReference type="PANTHER" id="PTHR11609:SF5">
    <property type="entry name" value="PHOSPHORIBOSYLAMINOIMIDAZOLE CARBOXYLASE"/>
    <property type="match status" value="1"/>
</dbReference>
<keyword evidence="6 7" id="KW-0436">Ligase</keyword>
<dbReference type="Proteomes" id="UP000184532">
    <property type="component" value="Unassembled WGS sequence"/>
</dbReference>
<comment type="function">
    <text evidence="6">Catalyzes the ATP-dependent conversion of 5-aminoimidazole ribonucleotide (AIR) and HCO(3)(-) to N5-carboxyaminoimidazole ribonucleotide (N5-CAIR).</text>
</comment>
<feature type="binding site" evidence="6">
    <location>
        <begin position="267"/>
        <end position="268"/>
    </location>
    <ligand>
        <name>ATP</name>
        <dbReference type="ChEBI" id="CHEBI:30616"/>
    </ligand>
</feature>
<dbReference type="InterPro" id="IPR011054">
    <property type="entry name" value="Rudment_hybrid_motif"/>
</dbReference>
<dbReference type="InterPro" id="IPR011761">
    <property type="entry name" value="ATP-grasp"/>
</dbReference>
<keyword evidence="2 6" id="KW-0658">Purine biosynthesis</keyword>
<dbReference type="GO" id="GO:0004638">
    <property type="term" value="F:phosphoribosylaminoimidazole carboxylase activity"/>
    <property type="evidence" value="ECO:0007669"/>
    <property type="project" value="InterPro"/>
</dbReference>
<dbReference type="EC" id="6.3.4.18" evidence="6 7"/>
<dbReference type="PANTHER" id="PTHR11609">
    <property type="entry name" value="PURINE BIOSYNTHESIS PROTEIN 6/7, PUR6/7"/>
    <property type="match status" value="1"/>
</dbReference>
<feature type="binding site" evidence="6">
    <location>
        <begin position="180"/>
        <end position="183"/>
    </location>
    <ligand>
        <name>ATP</name>
        <dbReference type="ChEBI" id="CHEBI:30616"/>
    </ligand>
</feature>
<proteinExistence type="inferred from homology"/>